<dbReference type="AlphaFoldDB" id="A0A2Z2NK47"/>
<sequence>MNSVQTANVVDGAASVPHVDWSAIFAGALLASAIGFILMTFGSGLGLSLVDPFGKEGASPVLIAAMVGLWTAWVVVSSFMAGGYLAGRMRRRAFDASEHEVDVRDGSHGLVVWAMGVLIAGYLAASGIANVTGAVASSAGSVVSASASAIGESSADPMALVTDSLMRKDGSQSTSEDNSSTGMSSQTREEVARLLASSVASGDIKPEDQAYLASVVERVTGVGAEEAEKRVSTAISTVEESAQKAKSVAESARKSGILFTFLAAAILIISAVAAWWSATLGGKHRDEAIDFSHLTRWK</sequence>
<keyword evidence="4" id="KW-1185">Reference proteome</keyword>
<accession>A0A2Z2NK47</accession>
<feature type="transmembrane region" description="Helical" evidence="2">
    <location>
        <begin position="106"/>
        <end position="125"/>
    </location>
</feature>
<name>A0A2Z2NK47_9GAMM</name>
<keyword evidence="2" id="KW-0472">Membrane</keyword>
<feature type="transmembrane region" description="Helical" evidence="2">
    <location>
        <begin position="256"/>
        <end position="276"/>
    </location>
</feature>
<reference evidence="3 4" key="1">
    <citation type="submission" date="2016-12" db="EMBL/GenBank/DDBJ databases">
        <authorList>
            <person name="Song W.-J."/>
            <person name="Kurnit D.M."/>
        </authorList>
    </citation>
    <scope>NUCLEOTIDE SEQUENCE [LARGE SCALE GENOMIC DNA]</scope>
    <source>
        <strain evidence="3 4">IMCC3135</strain>
    </source>
</reference>
<feature type="transmembrane region" description="Helical" evidence="2">
    <location>
        <begin position="24"/>
        <end position="50"/>
    </location>
</feature>
<feature type="transmembrane region" description="Helical" evidence="2">
    <location>
        <begin position="62"/>
        <end position="86"/>
    </location>
</feature>
<keyword evidence="2" id="KW-1133">Transmembrane helix</keyword>
<evidence type="ECO:0000313" key="3">
    <source>
        <dbReference type="EMBL" id="ASJ70875.1"/>
    </source>
</evidence>
<keyword evidence="2" id="KW-0812">Transmembrane</keyword>
<evidence type="ECO:0000256" key="2">
    <source>
        <dbReference type="SAM" id="Phobius"/>
    </source>
</evidence>
<organism evidence="3 4">
    <name type="scientific">Granulosicoccus antarcticus IMCC3135</name>
    <dbReference type="NCBI Taxonomy" id="1192854"/>
    <lineage>
        <taxon>Bacteria</taxon>
        <taxon>Pseudomonadati</taxon>
        <taxon>Pseudomonadota</taxon>
        <taxon>Gammaproteobacteria</taxon>
        <taxon>Chromatiales</taxon>
        <taxon>Granulosicoccaceae</taxon>
        <taxon>Granulosicoccus</taxon>
    </lineage>
</organism>
<dbReference type="EMBL" id="CP018632">
    <property type="protein sequence ID" value="ASJ70875.1"/>
    <property type="molecule type" value="Genomic_DNA"/>
</dbReference>
<dbReference type="Proteomes" id="UP000250079">
    <property type="component" value="Chromosome"/>
</dbReference>
<evidence type="ECO:0008006" key="5">
    <source>
        <dbReference type="Google" id="ProtNLM"/>
    </source>
</evidence>
<dbReference type="RefSeq" id="WP_088916372.1">
    <property type="nucleotide sequence ID" value="NZ_CP018632.1"/>
</dbReference>
<feature type="region of interest" description="Disordered" evidence="1">
    <location>
        <begin position="167"/>
        <end position="187"/>
    </location>
</feature>
<dbReference type="OrthoDB" id="7032238at2"/>
<gene>
    <name evidence="3" type="ORF">IMCC3135_03810</name>
</gene>
<proteinExistence type="predicted"/>
<protein>
    <recommendedName>
        <fullName evidence="5">Mll5186 protein</fullName>
    </recommendedName>
</protein>
<feature type="compositionally biased region" description="Polar residues" evidence="1">
    <location>
        <begin position="171"/>
        <end position="186"/>
    </location>
</feature>
<dbReference type="KEGG" id="gai:IMCC3135_03810"/>
<evidence type="ECO:0000313" key="4">
    <source>
        <dbReference type="Proteomes" id="UP000250079"/>
    </source>
</evidence>
<evidence type="ECO:0000256" key="1">
    <source>
        <dbReference type="SAM" id="MobiDB-lite"/>
    </source>
</evidence>